<comment type="function">
    <text evidence="4">This protein binds directly to 23S ribosomal RNA.</text>
</comment>
<keyword evidence="3" id="KW-0687">Ribonucleoprotein</keyword>
<keyword evidence="2 7" id="KW-0689">Ribosomal protein</keyword>
<accession>A0AAD7PB78</accession>
<protein>
    <recommendedName>
        <fullName evidence="5">CL1</fullName>
    </recommendedName>
</protein>
<dbReference type="CDD" id="cd00403">
    <property type="entry name" value="Ribosomal_L1"/>
    <property type="match status" value="1"/>
</dbReference>
<dbReference type="FunFam" id="3.40.50.790:FF:000001">
    <property type="entry name" value="50S ribosomal protein L1"/>
    <property type="match status" value="1"/>
</dbReference>
<dbReference type="GO" id="GO:1990904">
    <property type="term" value="C:ribonucleoprotein complex"/>
    <property type="evidence" value="ECO:0007669"/>
    <property type="project" value="UniProtKB-KW"/>
</dbReference>
<comment type="similarity">
    <text evidence="1">Belongs to the universal ribosomal protein uL1 family.</text>
</comment>
<dbReference type="KEGG" id="qsa:O6P43_028922"/>
<feature type="compositionally biased region" description="Pro residues" evidence="6">
    <location>
        <begin position="53"/>
        <end position="65"/>
    </location>
</feature>
<dbReference type="EMBL" id="JARAOO010000012">
    <property type="protein sequence ID" value="KAJ7948449.1"/>
    <property type="molecule type" value="Genomic_DNA"/>
</dbReference>
<dbReference type="InterPro" id="IPR028364">
    <property type="entry name" value="Ribosomal_uL1/biogenesis"/>
</dbReference>
<feature type="compositionally biased region" description="Low complexity" evidence="6">
    <location>
        <begin position="32"/>
        <end position="49"/>
    </location>
</feature>
<evidence type="ECO:0000256" key="2">
    <source>
        <dbReference type="ARBA" id="ARBA00022980"/>
    </source>
</evidence>
<evidence type="ECO:0000256" key="3">
    <source>
        <dbReference type="ARBA" id="ARBA00023274"/>
    </source>
</evidence>
<dbReference type="Gene3D" id="3.40.50.790">
    <property type="match status" value="1"/>
</dbReference>
<dbReference type="PANTHER" id="PTHR36427:SF4">
    <property type="entry name" value="RIBOSOMAL PROTEIN L1P_L10E FAMILY"/>
    <property type="match status" value="1"/>
</dbReference>
<dbReference type="GO" id="GO:0005840">
    <property type="term" value="C:ribosome"/>
    <property type="evidence" value="ECO:0007669"/>
    <property type="project" value="UniProtKB-KW"/>
</dbReference>
<feature type="compositionally biased region" description="Basic and acidic residues" evidence="6">
    <location>
        <begin position="142"/>
        <end position="154"/>
    </location>
</feature>
<evidence type="ECO:0000256" key="4">
    <source>
        <dbReference type="ARBA" id="ARBA00057875"/>
    </source>
</evidence>
<evidence type="ECO:0000313" key="7">
    <source>
        <dbReference type="EMBL" id="KAJ7948449.1"/>
    </source>
</evidence>
<organism evidence="7 8">
    <name type="scientific">Quillaja saponaria</name>
    <name type="common">Soap bark tree</name>
    <dbReference type="NCBI Taxonomy" id="32244"/>
    <lineage>
        <taxon>Eukaryota</taxon>
        <taxon>Viridiplantae</taxon>
        <taxon>Streptophyta</taxon>
        <taxon>Embryophyta</taxon>
        <taxon>Tracheophyta</taxon>
        <taxon>Spermatophyta</taxon>
        <taxon>Magnoliopsida</taxon>
        <taxon>eudicotyledons</taxon>
        <taxon>Gunneridae</taxon>
        <taxon>Pentapetalae</taxon>
        <taxon>rosids</taxon>
        <taxon>fabids</taxon>
        <taxon>Fabales</taxon>
        <taxon>Quillajaceae</taxon>
        <taxon>Quillaja</taxon>
    </lineage>
</organism>
<feature type="region of interest" description="Disordered" evidence="6">
    <location>
        <begin position="25"/>
        <end position="109"/>
    </location>
</feature>
<sequence>MSSMAALKLLLSQARRHCLTNRSSHFHSSPFLGSHRLLSSSSSSQSPDSEANPPIPDTPAKPPQSVPIQPVSYAVKPKDQSPPENEAFEAPPPLPPRRPREPVMNPENQETRRVWTREDIRYVKDVPSISPVSYPSRVAPLPEDRASAEGKGHDGAAIGEGSMESQEMESERKRIEADDRIRRRVLRVVEEEKAVVPFPTLILGKQKEKRPVLDLMDAILKVKANAKKKFDETVEAHVRLCIDPKRTELAVRGNMILPHSTIKPVRVAVFAQGVDADEARAAGADIVGGEELIKEIESSHKLDVDKCFSTPEMAAKLPKIAKFLKERGLLPNKNQGTVTSDISGAIKEVRQGRIDFRMEKKAIVHVGLGKVSYTEESLRENFGAFMNALLLAKPAGLKKSSKYAGYVRTFYICSTMGPGFPVSIQSLSRAADHYKKVHLK</sequence>
<evidence type="ECO:0000256" key="6">
    <source>
        <dbReference type="SAM" id="MobiDB-lite"/>
    </source>
</evidence>
<proteinExistence type="inferred from homology"/>
<dbReference type="Proteomes" id="UP001163823">
    <property type="component" value="Chromosome 12"/>
</dbReference>
<dbReference type="InterPro" id="IPR016095">
    <property type="entry name" value="Ribosomal_uL1_3-a/b-sand"/>
</dbReference>
<name>A0AAD7PB78_QUISA</name>
<gene>
    <name evidence="7" type="ORF">O6P43_028922</name>
</gene>
<feature type="region of interest" description="Disordered" evidence="6">
    <location>
        <begin position="134"/>
        <end position="175"/>
    </location>
</feature>
<dbReference type="Gene3D" id="3.30.190.20">
    <property type="match status" value="1"/>
</dbReference>
<dbReference type="PANTHER" id="PTHR36427">
    <property type="entry name" value="54S RIBOSOMAL PROTEIN L1, MITOCHONDRIAL"/>
    <property type="match status" value="1"/>
</dbReference>
<keyword evidence="8" id="KW-1185">Reference proteome</keyword>
<dbReference type="InterPro" id="IPR023674">
    <property type="entry name" value="Ribosomal_uL1-like"/>
</dbReference>
<dbReference type="Pfam" id="PF00687">
    <property type="entry name" value="Ribosomal_L1"/>
    <property type="match status" value="1"/>
</dbReference>
<dbReference type="AlphaFoldDB" id="A0AAD7PB78"/>
<evidence type="ECO:0000313" key="8">
    <source>
        <dbReference type="Proteomes" id="UP001163823"/>
    </source>
</evidence>
<dbReference type="SUPFAM" id="SSF56808">
    <property type="entry name" value="Ribosomal protein L1"/>
    <property type="match status" value="1"/>
</dbReference>
<evidence type="ECO:0000256" key="5">
    <source>
        <dbReference type="ARBA" id="ARBA00082680"/>
    </source>
</evidence>
<evidence type="ECO:0000256" key="1">
    <source>
        <dbReference type="ARBA" id="ARBA00010531"/>
    </source>
</evidence>
<reference evidence="7" key="1">
    <citation type="journal article" date="2023" name="Science">
        <title>Elucidation of the pathway for biosynthesis of saponin adjuvants from the soapbark tree.</title>
        <authorList>
            <person name="Reed J."/>
            <person name="Orme A."/>
            <person name="El-Demerdash A."/>
            <person name="Owen C."/>
            <person name="Martin L.B.B."/>
            <person name="Misra R.C."/>
            <person name="Kikuchi S."/>
            <person name="Rejzek M."/>
            <person name="Martin A.C."/>
            <person name="Harkess A."/>
            <person name="Leebens-Mack J."/>
            <person name="Louveau T."/>
            <person name="Stephenson M.J."/>
            <person name="Osbourn A."/>
        </authorList>
    </citation>
    <scope>NUCLEOTIDE SEQUENCE</scope>
    <source>
        <strain evidence="7">S10</strain>
    </source>
</reference>
<comment type="caution">
    <text evidence="7">The sequence shown here is derived from an EMBL/GenBank/DDBJ whole genome shotgun (WGS) entry which is preliminary data.</text>
</comment>